<dbReference type="PANTHER" id="PTHR12015">
    <property type="entry name" value="SMALL INDUCIBLE CYTOKINE A"/>
    <property type="match status" value="1"/>
</dbReference>
<keyword evidence="4" id="KW-0964">Secreted</keyword>
<dbReference type="GO" id="GO:0005615">
    <property type="term" value="C:extracellular space"/>
    <property type="evidence" value="ECO:0007669"/>
    <property type="project" value="UniProtKB-KW"/>
</dbReference>
<evidence type="ECO:0000259" key="5">
    <source>
        <dbReference type="SMART" id="SM00199"/>
    </source>
</evidence>
<dbReference type="EMBL" id="VYXH01007878">
    <property type="protein sequence ID" value="NWQ93256.1"/>
    <property type="molecule type" value="Genomic_DNA"/>
</dbReference>
<feature type="non-terminal residue" evidence="6">
    <location>
        <position position="92"/>
    </location>
</feature>
<dbReference type="CDD" id="cd00273">
    <property type="entry name" value="Chemokine_CXC"/>
    <property type="match status" value="1"/>
</dbReference>
<dbReference type="AlphaFoldDB" id="A0A7K4T5S7"/>
<comment type="similarity">
    <text evidence="2">Belongs to the intercrine alpha (chemokine CxC) family.</text>
</comment>
<keyword evidence="3" id="KW-0202">Cytokine</keyword>
<evidence type="ECO:0000313" key="7">
    <source>
        <dbReference type="Proteomes" id="UP000574691"/>
    </source>
</evidence>
<dbReference type="GO" id="GO:0006955">
    <property type="term" value="P:immune response"/>
    <property type="evidence" value="ECO:0007669"/>
    <property type="project" value="InterPro"/>
</dbReference>
<dbReference type="PRINTS" id="PR00436">
    <property type="entry name" value="INTERLEUKIN8"/>
</dbReference>
<dbReference type="PANTHER" id="PTHR12015:SF198">
    <property type="entry name" value="PLATELET BASIC PROTEIN"/>
    <property type="match status" value="1"/>
</dbReference>
<proteinExistence type="inferred from homology"/>
<name>A0A7K4T5S7_9CHAR</name>
<evidence type="ECO:0000256" key="4">
    <source>
        <dbReference type="ARBA" id="ARBA00022525"/>
    </source>
</evidence>
<dbReference type="InterPro" id="IPR001811">
    <property type="entry name" value="Chemokine_IL8-like_dom"/>
</dbReference>
<dbReference type="Gene3D" id="2.40.50.40">
    <property type="match status" value="1"/>
</dbReference>
<feature type="non-terminal residue" evidence="6">
    <location>
        <position position="1"/>
    </location>
</feature>
<protein>
    <submittedName>
        <fullName evidence="6">IL8 protein</fullName>
    </submittedName>
</protein>
<reference evidence="6 7" key="1">
    <citation type="submission" date="2019-09" db="EMBL/GenBank/DDBJ databases">
        <title>Bird 10,000 Genomes (B10K) Project - Family phase.</title>
        <authorList>
            <person name="Zhang G."/>
        </authorList>
    </citation>
    <scope>NUCLEOTIDE SEQUENCE [LARGE SCALE GENOMIC DNA]</scope>
    <source>
        <strain evidence="6">B10K-DU-001-64</strain>
        <tissue evidence="6">Muscle</tissue>
    </source>
</reference>
<organism evidence="6 7">
    <name type="scientific">Burhinus bistriatus</name>
    <dbReference type="NCBI Taxonomy" id="240201"/>
    <lineage>
        <taxon>Eukaryota</taxon>
        <taxon>Metazoa</taxon>
        <taxon>Chordata</taxon>
        <taxon>Craniata</taxon>
        <taxon>Vertebrata</taxon>
        <taxon>Euteleostomi</taxon>
        <taxon>Archelosauria</taxon>
        <taxon>Archosauria</taxon>
        <taxon>Dinosauria</taxon>
        <taxon>Saurischia</taxon>
        <taxon>Theropoda</taxon>
        <taxon>Coelurosauria</taxon>
        <taxon>Aves</taxon>
        <taxon>Neognathae</taxon>
        <taxon>Neoaves</taxon>
        <taxon>Charadriiformes</taxon>
        <taxon>Burhinidae</taxon>
        <taxon>Burhinus</taxon>
    </lineage>
</organism>
<sequence>QIIRLFIYLDRTYFCSTGRVLAKTEAKGFQCLRMNTRSKFIPPKAIQNVRLSQRGPRCKNVEIIATLKGGRQVCLEPTAPWVRLIVKAVLAR</sequence>
<dbReference type="GO" id="GO:0008009">
    <property type="term" value="F:chemokine activity"/>
    <property type="evidence" value="ECO:0007669"/>
    <property type="project" value="InterPro"/>
</dbReference>
<dbReference type="GO" id="GO:0006952">
    <property type="term" value="P:defense response"/>
    <property type="evidence" value="ECO:0007669"/>
    <property type="project" value="InterPro"/>
</dbReference>
<evidence type="ECO:0000256" key="3">
    <source>
        <dbReference type="ARBA" id="ARBA00022514"/>
    </source>
</evidence>
<dbReference type="Proteomes" id="UP000574691">
    <property type="component" value="Unassembled WGS sequence"/>
</dbReference>
<evidence type="ECO:0000256" key="1">
    <source>
        <dbReference type="ARBA" id="ARBA00004613"/>
    </source>
</evidence>
<dbReference type="InterPro" id="IPR039809">
    <property type="entry name" value="Chemokine_b/g/d"/>
</dbReference>
<keyword evidence="7" id="KW-1185">Reference proteome</keyword>
<evidence type="ECO:0000256" key="2">
    <source>
        <dbReference type="ARBA" id="ARBA00010665"/>
    </source>
</evidence>
<comment type="subcellular location">
    <subcellularLocation>
        <location evidence="1">Secreted</location>
    </subcellularLocation>
</comment>
<dbReference type="SMART" id="SM00199">
    <property type="entry name" value="SCY"/>
    <property type="match status" value="1"/>
</dbReference>
<comment type="caution">
    <text evidence="6">The sequence shown here is derived from an EMBL/GenBank/DDBJ whole genome shotgun (WGS) entry which is preliminary data.</text>
</comment>
<evidence type="ECO:0000313" key="6">
    <source>
        <dbReference type="EMBL" id="NWQ93256.1"/>
    </source>
</evidence>
<dbReference type="InterPro" id="IPR001089">
    <property type="entry name" value="Chemokine_CXC"/>
</dbReference>
<dbReference type="InterPro" id="IPR036048">
    <property type="entry name" value="Interleukin_8-like_sf"/>
</dbReference>
<accession>A0A7K4T5S7</accession>
<dbReference type="InterPro" id="IPR033899">
    <property type="entry name" value="CXC_Chemokine_domain"/>
</dbReference>
<dbReference type="SUPFAM" id="SSF54117">
    <property type="entry name" value="Interleukin 8-like chemokines"/>
    <property type="match status" value="1"/>
</dbReference>
<dbReference type="Pfam" id="PF00048">
    <property type="entry name" value="IL8"/>
    <property type="match status" value="1"/>
</dbReference>
<dbReference type="PRINTS" id="PR00437">
    <property type="entry name" value="SMALLCYTKCXC"/>
</dbReference>
<dbReference type="FunFam" id="2.40.50.40:FF:000004">
    <property type="entry name" value="C-X-C motif chemokine"/>
    <property type="match status" value="1"/>
</dbReference>
<gene>
    <name evidence="6" type="primary">Cxcl8_2</name>
    <name evidence="6" type="ORF">BURBIS_R14112</name>
</gene>
<feature type="domain" description="Chemokine interleukin-8-like" evidence="5">
    <location>
        <begin position="28"/>
        <end position="89"/>
    </location>
</feature>